<evidence type="ECO:0000313" key="20">
    <source>
        <dbReference type="EMBL" id="ODV83480.1"/>
    </source>
</evidence>
<keyword evidence="14" id="KW-0325">Glycoprotein</keyword>
<feature type="compositionally biased region" description="Low complexity" evidence="16">
    <location>
        <begin position="607"/>
        <end position="618"/>
    </location>
</feature>
<dbReference type="InterPro" id="IPR039261">
    <property type="entry name" value="FNR_nucleotide-bd"/>
</dbReference>
<feature type="signal peptide" evidence="18">
    <location>
        <begin position="1"/>
        <end position="20"/>
    </location>
</feature>
<keyword evidence="21" id="KW-1185">Reference proteome</keyword>
<evidence type="ECO:0000256" key="17">
    <source>
        <dbReference type="SAM" id="Phobius"/>
    </source>
</evidence>
<feature type="transmembrane region" description="Helical" evidence="17">
    <location>
        <begin position="311"/>
        <end position="333"/>
    </location>
</feature>
<dbReference type="OrthoDB" id="4494341at2759"/>
<dbReference type="EC" id="1.16.1.9" evidence="3"/>
<reference evidence="21" key="1">
    <citation type="submission" date="2016-04" db="EMBL/GenBank/DDBJ databases">
        <title>Comparative genomics of biotechnologically important yeasts.</title>
        <authorList>
            <consortium name="DOE Joint Genome Institute"/>
            <person name="Riley R."/>
            <person name="Haridas S."/>
            <person name="Wolfe K.H."/>
            <person name="Lopes M.R."/>
            <person name="Hittinger C.T."/>
            <person name="Goker M."/>
            <person name="Salamov A."/>
            <person name="Wisecaver J."/>
            <person name="Long T.M."/>
            <person name="Aerts A.L."/>
            <person name="Barry K."/>
            <person name="Choi C."/>
            <person name="Clum A."/>
            <person name="Coughlan A.Y."/>
            <person name="Deshpande S."/>
            <person name="Douglass A.P."/>
            <person name="Hanson S.J."/>
            <person name="Klenk H.-P."/>
            <person name="Labutti K."/>
            <person name="Lapidus A."/>
            <person name="Lindquist E."/>
            <person name="Lipzen A."/>
            <person name="Meier-Kolthoff J.P."/>
            <person name="Ohm R.A."/>
            <person name="Otillar R.P."/>
            <person name="Pangilinan J."/>
            <person name="Peng Y."/>
            <person name="Rokas A."/>
            <person name="Rosa C.A."/>
            <person name="Scheuner C."/>
            <person name="Sibirny A.A."/>
            <person name="Slot J.C."/>
            <person name="Stielow J.B."/>
            <person name="Sun H."/>
            <person name="Kurtzman C.P."/>
            <person name="Blackwell M."/>
            <person name="Grigoriev I.V."/>
            <person name="Jeffries T.W."/>
        </authorList>
    </citation>
    <scope>NUCLEOTIDE SEQUENCE [LARGE SCALE GENOMIC DNA]</scope>
    <source>
        <strain evidence="21">NRRL YB-2248</strain>
    </source>
</reference>
<evidence type="ECO:0000256" key="2">
    <source>
        <dbReference type="ARBA" id="ARBA00006278"/>
    </source>
</evidence>
<name>A0A1E4SVG7_9ASCO</name>
<evidence type="ECO:0000256" key="8">
    <source>
        <dbReference type="ARBA" id="ARBA00022827"/>
    </source>
</evidence>
<dbReference type="PANTHER" id="PTHR32361:SF9">
    <property type="entry name" value="FERRIC REDUCTASE TRANSMEMBRANE COMPONENT 3-RELATED"/>
    <property type="match status" value="1"/>
</dbReference>
<dbReference type="InterPro" id="IPR017938">
    <property type="entry name" value="Riboflavin_synthase-like_b-brl"/>
</dbReference>
<keyword evidence="13 17" id="KW-0472">Membrane</keyword>
<dbReference type="GO" id="GO:0006826">
    <property type="term" value="P:iron ion transport"/>
    <property type="evidence" value="ECO:0007669"/>
    <property type="project" value="TreeGrafter"/>
</dbReference>
<dbReference type="InterPro" id="IPR013112">
    <property type="entry name" value="FAD-bd_8"/>
</dbReference>
<keyword evidence="5" id="KW-1003">Cell membrane</keyword>
<feature type="transmembrane region" description="Helical" evidence="17">
    <location>
        <begin position="272"/>
        <end position="290"/>
    </location>
</feature>
<dbReference type="Pfam" id="PF08022">
    <property type="entry name" value="FAD_binding_8"/>
    <property type="match status" value="1"/>
</dbReference>
<dbReference type="CDD" id="cd06186">
    <property type="entry name" value="NOX_Duox_like_FAD_NADP"/>
    <property type="match status" value="1"/>
</dbReference>
<feature type="transmembrane region" description="Helical" evidence="17">
    <location>
        <begin position="345"/>
        <end position="363"/>
    </location>
</feature>
<evidence type="ECO:0000256" key="14">
    <source>
        <dbReference type="ARBA" id="ARBA00023180"/>
    </source>
</evidence>
<dbReference type="PANTHER" id="PTHR32361">
    <property type="entry name" value="FERRIC/CUPRIC REDUCTASE TRANSMEMBRANE COMPONENT"/>
    <property type="match status" value="1"/>
</dbReference>
<feature type="domain" description="FAD-binding FR-type" evidence="19">
    <location>
        <begin position="408"/>
        <end position="529"/>
    </location>
</feature>
<evidence type="ECO:0000256" key="6">
    <source>
        <dbReference type="ARBA" id="ARBA00022630"/>
    </source>
</evidence>
<feature type="compositionally biased region" description="Basic and acidic residues" evidence="16">
    <location>
        <begin position="620"/>
        <end position="630"/>
    </location>
</feature>
<evidence type="ECO:0000256" key="1">
    <source>
        <dbReference type="ARBA" id="ARBA00004651"/>
    </source>
</evidence>
<keyword evidence="9" id="KW-0249">Electron transport</keyword>
<dbReference type="SUPFAM" id="SSF63380">
    <property type="entry name" value="Riboflavin synthase domain-like"/>
    <property type="match status" value="1"/>
</dbReference>
<evidence type="ECO:0000256" key="18">
    <source>
        <dbReference type="SAM" id="SignalP"/>
    </source>
</evidence>
<comment type="subcellular location">
    <subcellularLocation>
        <location evidence="1">Cell membrane</location>
        <topology evidence="1">Multi-pass membrane protein</topology>
    </subcellularLocation>
</comment>
<dbReference type="GO" id="GO:0005886">
    <property type="term" value="C:plasma membrane"/>
    <property type="evidence" value="ECO:0007669"/>
    <property type="project" value="UniProtKB-SubCell"/>
</dbReference>
<dbReference type="STRING" id="983967.A0A1E4SVG7"/>
<evidence type="ECO:0000256" key="4">
    <source>
        <dbReference type="ARBA" id="ARBA00022448"/>
    </source>
</evidence>
<keyword evidence="4" id="KW-0813">Transport</keyword>
<dbReference type="InterPro" id="IPR017927">
    <property type="entry name" value="FAD-bd_FR_type"/>
</dbReference>
<evidence type="ECO:0000256" key="7">
    <source>
        <dbReference type="ARBA" id="ARBA00022692"/>
    </source>
</evidence>
<evidence type="ECO:0000259" key="19">
    <source>
        <dbReference type="PROSITE" id="PS51384"/>
    </source>
</evidence>
<evidence type="ECO:0000313" key="21">
    <source>
        <dbReference type="Proteomes" id="UP000094801"/>
    </source>
</evidence>
<dbReference type="GO" id="GO:0006879">
    <property type="term" value="P:intracellular iron ion homeostasis"/>
    <property type="evidence" value="ECO:0007669"/>
    <property type="project" value="TreeGrafter"/>
</dbReference>
<sequence>MKISALKIVSILALASEILADSWHVYSEDELIVIACKAGLEATAKWCSGKTKNYKCACKNPGELASWVNCVHGYSDNIEKAEEIMIDYCKEANVTMTTEKLAKAYKNATANTVDITNVTSFNKTAIIDYPITGGKLPKKFEGYYHGYKHRYGNLDTSHYLGIGAVSAWGALMIVCGLANWTQRLAPSVAQKFNGKAINLWRKYVTSPALFNKYHVQNFGIFGYMPDRFESIILVIFLIFSGLANGIIGFSYYKGDLVFTNASQGISRYIGDRSAIVASYELPLLFIFAGRNNILQALTRWKYSRFLTFHKGIARLVFAQLVIHSIAMTIQSVAVGKWTSRLATEWFRVGIASTVLGGVAVGLASYTVRRYYYEFFIISHIALIANFLWTAWIHAESQEYENFYIACAAVWCFDRFIRIVRLCLFGIRTAKCEVLSTEGTIKLSVPFPKSFWKPYPGAHGFVHFITPTTFWQSHPFTLIESVTDKDHIHFYCKVKGGITKVMHNKIISEGKNTFDIKVMVEGPYGEQSPYYHYDKAVLVAGGNGIPGPFSHALDLVTKNVKTEVKLYWAVREYNVLNWFREELNQFKGTKCKPIIYISNTDSQISDVDFSSTDSSADMSSSDEKDSTKNEKTQLVSLEQLKEAFDFIEFRTGRINVEQLVADEIRESTGTIAFGACAHPNMVDEFRAVVSKSYNDSSKKIDYFEEMQAW</sequence>
<feature type="transmembrane region" description="Helical" evidence="17">
    <location>
        <begin position="370"/>
        <end position="391"/>
    </location>
</feature>
<evidence type="ECO:0000256" key="13">
    <source>
        <dbReference type="ARBA" id="ARBA00023136"/>
    </source>
</evidence>
<dbReference type="PROSITE" id="PS51384">
    <property type="entry name" value="FAD_FR"/>
    <property type="match status" value="1"/>
</dbReference>
<dbReference type="Pfam" id="PF01794">
    <property type="entry name" value="Ferric_reduct"/>
    <property type="match status" value="1"/>
</dbReference>
<evidence type="ECO:0000256" key="3">
    <source>
        <dbReference type="ARBA" id="ARBA00012668"/>
    </source>
</evidence>
<feature type="region of interest" description="Disordered" evidence="16">
    <location>
        <begin position="607"/>
        <end position="630"/>
    </location>
</feature>
<feature type="chain" id="PRO_5009162940" description="ferric-chelate reductase (NADPH)" evidence="18">
    <location>
        <begin position="21"/>
        <end position="708"/>
    </location>
</feature>
<comment type="catalytic activity">
    <reaction evidence="15">
        <text>2 a Fe(II)-siderophore + NADP(+) + H(+) = 2 a Fe(III)-siderophore + NADPH</text>
        <dbReference type="Rhea" id="RHEA:28795"/>
        <dbReference type="Rhea" id="RHEA-COMP:11342"/>
        <dbReference type="Rhea" id="RHEA-COMP:11344"/>
        <dbReference type="ChEBI" id="CHEBI:15378"/>
        <dbReference type="ChEBI" id="CHEBI:29033"/>
        <dbReference type="ChEBI" id="CHEBI:29034"/>
        <dbReference type="ChEBI" id="CHEBI:57783"/>
        <dbReference type="ChEBI" id="CHEBI:58349"/>
        <dbReference type="EC" id="1.16.1.9"/>
    </reaction>
</comment>
<keyword evidence="12" id="KW-0406">Ion transport</keyword>
<keyword evidence="6" id="KW-0285">Flavoprotein</keyword>
<feature type="transmembrane region" description="Helical" evidence="17">
    <location>
        <begin position="159"/>
        <end position="181"/>
    </location>
</feature>
<keyword evidence="7 17" id="KW-0812">Transmembrane</keyword>
<dbReference type="InterPro" id="IPR013121">
    <property type="entry name" value="Fe_red_NAD-bd_6"/>
</dbReference>
<dbReference type="GO" id="GO:0015677">
    <property type="term" value="P:copper ion import"/>
    <property type="evidence" value="ECO:0007669"/>
    <property type="project" value="TreeGrafter"/>
</dbReference>
<dbReference type="InterPro" id="IPR013130">
    <property type="entry name" value="Fe3_Rdtase_TM_dom"/>
</dbReference>
<gene>
    <name evidence="20" type="ORF">CANARDRAFT_29930</name>
</gene>
<keyword evidence="11" id="KW-0560">Oxidoreductase</keyword>
<evidence type="ECO:0000256" key="9">
    <source>
        <dbReference type="ARBA" id="ARBA00022982"/>
    </source>
</evidence>
<dbReference type="SFLD" id="SFLDS00052">
    <property type="entry name" value="Ferric_Reductase_Domain"/>
    <property type="match status" value="1"/>
</dbReference>
<dbReference type="SFLD" id="SFLDG01168">
    <property type="entry name" value="Ferric_reductase_subgroup_(FRE"/>
    <property type="match status" value="1"/>
</dbReference>
<evidence type="ECO:0000256" key="11">
    <source>
        <dbReference type="ARBA" id="ARBA00023002"/>
    </source>
</evidence>
<keyword evidence="8" id="KW-0274">FAD</keyword>
<dbReference type="Gene3D" id="3.40.50.80">
    <property type="entry name" value="Nucleotide-binding domain of ferredoxin-NADP reductase (FNR) module"/>
    <property type="match status" value="1"/>
</dbReference>
<evidence type="ECO:0000256" key="15">
    <source>
        <dbReference type="ARBA" id="ARBA00048483"/>
    </source>
</evidence>
<dbReference type="EMBL" id="KV453863">
    <property type="protein sequence ID" value="ODV83480.1"/>
    <property type="molecule type" value="Genomic_DNA"/>
</dbReference>
<evidence type="ECO:0000256" key="10">
    <source>
        <dbReference type="ARBA" id="ARBA00022989"/>
    </source>
</evidence>
<keyword evidence="18" id="KW-0732">Signal</keyword>
<feature type="transmembrane region" description="Helical" evidence="17">
    <location>
        <begin position="231"/>
        <end position="252"/>
    </location>
</feature>
<dbReference type="GO" id="GO:0052851">
    <property type="term" value="F:ferric-chelate reductase (NADPH) activity"/>
    <property type="evidence" value="ECO:0007669"/>
    <property type="project" value="UniProtKB-EC"/>
</dbReference>
<accession>A0A1E4SVG7</accession>
<proteinExistence type="inferred from homology"/>
<evidence type="ECO:0000256" key="12">
    <source>
        <dbReference type="ARBA" id="ARBA00023065"/>
    </source>
</evidence>
<comment type="similarity">
    <text evidence="2">Belongs to the ferric reductase (FRE) family.</text>
</comment>
<protein>
    <recommendedName>
        <fullName evidence="3">ferric-chelate reductase (NADPH)</fullName>
        <ecNumber evidence="3">1.16.1.9</ecNumber>
    </recommendedName>
</protein>
<dbReference type="SUPFAM" id="SSF52343">
    <property type="entry name" value="Ferredoxin reductase-like, C-terminal NADP-linked domain"/>
    <property type="match status" value="1"/>
</dbReference>
<dbReference type="AlphaFoldDB" id="A0A1E4SVG7"/>
<dbReference type="InterPro" id="IPR051410">
    <property type="entry name" value="Ferric/Cupric_Reductase"/>
</dbReference>
<dbReference type="Proteomes" id="UP000094801">
    <property type="component" value="Unassembled WGS sequence"/>
</dbReference>
<organism evidence="20 21">
    <name type="scientific">[Candida] arabinofermentans NRRL YB-2248</name>
    <dbReference type="NCBI Taxonomy" id="983967"/>
    <lineage>
        <taxon>Eukaryota</taxon>
        <taxon>Fungi</taxon>
        <taxon>Dikarya</taxon>
        <taxon>Ascomycota</taxon>
        <taxon>Saccharomycotina</taxon>
        <taxon>Pichiomycetes</taxon>
        <taxon>Pichiales</taxon>
        <taxon>Pichiaceae</taxon>
        <taxon>Ogataea</taxon>
        <taxon>Ogataea/Candida clade</taxon>
    </lineage>
</organism>
<keyword evidence="10 17" id="KW-1133">Transmembrane helix</keyword>
<evidence type="ECO:0000256" key="5">
    <source>
        <dbReference type="ARBA" id="ARBA00022475"/>
    </source>
</evidence>
<dbReference type="Pfam" id="PF08030">
    <property type="entry name" value="NAD_binding_6"/>
    <property type="match status" value="1"/>
</dbReference>
<evidence type="ECO:0000256" key="16">
    <source>
        <dbReference type="SAM" id="MobiDB-lite"/>
    </source>
</evidence>